<name>A1VLQ3_POLNA</name>
<proteinExistence type="predicted"/>
<organism evidence="1 2">
    <name type="scientific">Polaromonas naphthalenivorans (strain CJ2)</name>
    <dbReference type="NCBI Taxonomy" id="365044"/>
    <lineage>
        <taxon>Bacteria</taxon>
        <taxon>Pseudomonadati</taxon>
        <taxon>Pseudomonadota</taxon>
        <taxon>Betaproteobacteria</taxon>
        <taxon>Burkholderiales</taxon>
        <taxon>Comamonadaceae</taxon>
        <taxon>Polaromonas</taxon>
    </lineage>
</organism>
<dbReference type="EMBL" id="CP000529">
    <property type="protein sequence ID" value="ABM36581.1"/>
    <property type="molecule type" value="Genomic_DNA"/>
</dbReference>
<sequence length="205" mass="22377">MARLMLRTAAALRIAQKSTHMTRKSASKAQNSARSFKKMHGFFNPALQAMRHQPPRLPSALELPELPAEVPAGLPDIRLPGEPARLTAVRDDGWQLTVDGVNYAPTAEPNVLGSLVWALQAEAAFDNLGFHGNRAITSLAQHWCGMLQRHAEGHAADELPLELEQDALACAAALAPDATTRECLLRGYARRKHELKLKLKKSTPG</sequence>
<dbReference type="HOGENOM" id="CLU_1336502_0_0_4"/>
<evidence type="ECO:0000313" key="1">
    <source>
        <dbReference type="EMBL" id="ABM36581.1"/>
    </source>
</evidence>
<dbReference type="Proteomes" id="UP000000644">
    <property type="component" value="Chromosome"/>
</dbReference>
<dbReference type="STRING" id="365044.Pnap_1266"/>
<protein>
    <submittedName>
        <fullName evidence="1">Uncharacterized protein</fullName>
    </submittedName>
</protein>
<accession>A1VLQ3</accession>
<reference evidence="2" key="1">
    <citation type="journal article" date="2009" name="Environ. Microbiol.">
        <title>The genome of Polaromonas naphthalenivorans strain CJ2, isolated from coal tar-contaminated sediment, reveals physiological and metabolic versatility and evolution through extensive horizontal gene transfer.</title>
        <authorList>
            <person name="Yagi J.M."/>
            <person name="Sims D."/>
            <person name="Brettin T."/>
            <person name="Bruce D."/>
            <person name="Madsen E.L."/>
        </authorList>
    </citation>
    <scope>NUCLEOTIDE SEQUENCE [LARGE SCALE GENOMIC DNA]</scope>
    <source>
        <strain evidence="2">CJ2</strain>
    </source>
</reference>
<dbReference type="AlphaFoldDB" id="A1VLQ3"/>
<gene>
    <name evidence="1" type="ordered locus">Pnap_1266</name>
</gene>
<dbReference type="KEGG" id="pna:Pnap_1266"/>
<evidence type="ECO:0000313" key="2">
    <source>
        <dbReference type="Proteomes" id="UP000000644"/>
    </source>
</evidence>
<keyword evidence="2" id="KW-1185">Reference proteome</keyword>